<comment type="caution">
    <text evidence="3">The sequence shown here is derived from an EMBL/GenBank/DDBJ whole genome shotgun (WGS) entry which is preliminary data.</text>
</comment>
<comment type="caution">
    <text evidence="1">Lacks conserved residue(s) required for the propagation of feature annotation.</text>
</comment>
<dbReference type="InterPro" id="IPR011006">
    <property type="entry name" value="CheY-like_superfamily"/>
</dbReference>
<sequence length="126" mass="13451">MQVLVLEPNALAAEMMAGLLARRGAAVAWTRTTAEADALIAARGMPALLVTERRLGTERGEMQFGGDDYAARLEGRAPGLRVLFAACDGGFALRPSEHRSVLPKPFTPQQLLEAARRLAPALFPPG</sequence>
<dbReference type="PROSITE" id="PS50110">
    <property type="entry name" value="RESPONSE_REGULATORY"/>
    <property type="match status" value="1"/>
</dbReference>
<evidence type="ECO:0000256" key="1">
    <source>
        <dbReference type="PROSITE-ProRule" id="PRU00169"/>
    </source>
</evidence>
<reference evidence="3 4" key="1">
    <citation type="submission" date="2023-08" db="EMBL/GenBank/DDBJ databases">
        <title>The draft genome sequence of Paracraurococcus sp. LOR1-02.</title>
        <authorList>
            <person name="Kingkaew E."/>
            <person name="Tanasupawat S."/>
        </authorList>
    </citation>
    <scope>NUCLEOTIDE SEQUENCE [LARGE SCALE GENOMIC DNA]</scope>
    <source>
        <strain evidence="3 4">LOR1-02</strain>
    </source>
</reference>
<dbReference type="RefSeq" id="WP_305102531.1">
    <property type="nucleotide sequence ID" value="NZ_JAUTWS010000003.1"/>
</dbReference>
<protein>
    <recommendedName>
        <fullName evidence="2">Response regulatory domain-containing protein</fullName>
    </recommendedName>
</protein>
<feature type="domain" description="Response regulatory" evidence="2">
    <location>
        <begin position="2"/>
        <end position="119"/>
    </location>
</feature>
<dbReference type="Proteomes" id="UP001243009">
    <property type="component" value="Unassembled WGS sequence"/>
</dbReference>
<dbReference type="SUPFAM" id="SSF52172">
    <property type="entry name" value="CheY-like"/>
    <property type="match status" value="1"/>
</dbReference>
<accession>A0ABT9DUS8</accession>
<keyword evidence="4" id="KW-1185">Reference proteome</keyword>
<dbReference type="Gene3D" id="3.40.50.2300">
    <property type="match status" value="1"/>
</dbReference>
<evidence type="ECO:0000313" key="3">
    <source>
        <dbReference type="EMBL" id="MDO9707663.1"/>
    </source>
</evidence>
<evidence type="ECO:0000313" key="4">
    <source>
        <dbReference type="Proteomes" id="UP001243009"/>
    </source>
</evidence>
<proteinExistence type="predicted"/>
<dbReference type="InterPro" id="IPR001789">
    <property type="entry name" value="Sig_transdc_resp-reg_receiver"/>
</dbReference>
<organism evidence="3 4">
    <name type="scientific">Paracraurococcus lichenis</name>
    <dbReference type="NCBI Taxonomy" id="3064888"/>
    <lineage>
        <taxon>Bacteria</taxon>
        <taxon>Pseudomonadati</taxon>
        <taxon>Pseudomonadota</taxon>
        <taxon>Alphaproteobacteria</taxon>
        <taxon>Acetobacterales</taxon>
        <taxon>Roseomonadaceae</taxon>
        <taxon>Paracraurococcus</taxon>
    </lineage>
</organism>
<name>A0ABT9DUS8_9PROT</name>
<gene>
    <name evidence="3" type="ORF">Q7A36_04840</name>
</gene>
<dbReference type="EMBL" id="JAUTWS010000003">
    <property type="protein sequence ID" value="MDO9707663.1"/>
    <property type="molecule type" value="Genomic_DNA"/>
</dbReference>
<evidence type="ECO:0000259" key="2">
    <source>
        <dbReference type="PROSITE" id="PS50110"/>
    </source>
</evidence>